<accession>A0A917JG65</accession>
<gene>
    <name evidence="11" type="ORF">GCM10011482_17980</name>
</gene>
<dbReference type="PANTHER" id="PTHR32089">
    <property type="entry name" value="METHYL-ACCEPTING CHEMOTAXIS PROTEIN MCPB"/>
    <property type="match status" value="1"/>
</dbReference>
<evidence type="ECO:0000259" key="10">
    <source>
        <dbReference type="PROSITE" id="PS50111"/>
    </source>
</evidence>
<dbReference type="SUPFAM" id="SSF58104">
    <property type="entry name" value="Methyl-accepting chemotaxis protein (MCP) signaling domain"/>
    <property type="match status" value="1"/>
</dbReference>
<reference evidence="11" key="2">
    <citation type="submission" date="2020-09" db="EMBL/GenBank/DDBJ databases">
        <authorList>
            <person name="Sun Q."/>
            <person name="Sedlacek I."/>
        </authorList>
    </citation>
    <scope>NUCLEOTIDE SEQUENCE</scope>
    <source>
        <strain evidence="11">CCM 8433</strain>
    </source>
</reference>
<proteinExistence type="predicted"/>
<evidence type="ECO:0000256" key="7">
    <source>
        <dbReference type="ARBA" id="ARBA00023224"/>
    </source>
</evidence>
<sequence>MKKRQKSIAIYLGLLLTMVALLPVLAMVISSLTVSNNLLVERNKVSQKSASQTILEVKESVYETAENKLNELLALPLFAEKFQIDQMENSMALAIAGDSSIADIIFTTDKGAFATVGDAPVDFDPTSRPWYTEAMASKGTLIRTSPYLDINTNQYVTTIAKAFQNAAGEWGVISADLSYENVDDVVQNLSVGRTGQIFLVSNEGLIISANDESLIGESFAELPNFSDMSNSKERMGEYSDQSQNGAYLFFDKGEIPTESFVMISMAESEFAQENRALFLSALAILVIILIFIVLINYIVIALVRQILQVLGGRLEDIGHGNLRMISRLTAEDTGRFTVRSWAQRFVYADENGNEIHRLIALYNQMIADIGSVITRVMTESVHVATMADSLLELSDQTKSATEEITETITGIADVTSAEAQETEASVYQVQQLSTIINQLMNNVSVMNSQSQESLQMNQESMQFMEEVDNNWQQELAQMNGLVVNMNGMNTSIQDIGKIIQVINDISYQTNLLALNASIEAARAGEFGKGFAVVATEIRQLAEQSKKSTLEIESIVSMIQNQSTEMVAKTTLSLEGGEKQSELIQDAITASNNVLQRNTTFINSIEDIQSATTEIVTIQDTVRENLESISASTEENAAGTQEVSANSEEVLATMEEFTGHVRELHELADGLKKLVAHFNVSNNP</sequence>
<evidence type="ECO:0000256" key="8">
    <source>
        <dbReference type="PROSITE-ProRule" id="PRU00284"/>
    </source>
</evidence>
<keyword evidence="3" id="KW-0145">Chemotaxis</keyword>
<keyword evidence="5 9" id="KW-1133">Transmembrane helix</keyword>
<name>A0A917JG65_9ENTE</name>
<keyword evidence="4 9" id="KW-0812">Transmembrane</keyword>
<evidence type="ECO:0000256" key="9">
    <source>
        <dbReference type="SAM" id="Phobius"/>
    </source>
</evidence>
<dbReference type="InterPro" id="IPR029151">
    <property type="entry name" value="Sensor-like_sf"/>
</dbReference>
<evidence type="ECO:0000256" key="4">
    <source>
        <dbReference type="ARBA" id="ARBA00022692"/>
    </source>
</evidence>
<keyword evidence="2" id="KW-1003">Cell membrane</keyword>
<dbReference type="GO" id="GO:0005886">
    <property type="term" value="C:plasma membrane"/>
    <property type="evidence" value="ECO:0007669"/>
    <property type="project" value="UniProtKB-SubCell"/>
</dbReference>
<evidence type="ECO:0000256" key="1">
    <source>
        <dbReference type="ARBA" id="ARBA00004651"/>
    </source>
</evidence>
<dbReference type="Proteomes" id="UP000622610">
    <property type="component" value="Unassembled WGS sequence"/>
</dbReference>
<dbReference type="RefSeq" id="WP_188367979.1">
    <property type="nucleotide sequence ID" value="NZ_BMDT01000008.1"/>
</dbReference>
<dbReference type="Gene3D" id="1.10.287.950">
    <property type="entry name" value="Methyl-accepting chemotaxis protein"/>
    <property type="match status" value="1"/>
</dbReference>
<dbReference type="GO" id="GO:0006935">
    <property type="term" value="P:chemotaxis"/>
    <property type="evidence" value="ECO:0007669"/>
    <property type="project" value="UniProtKB-KW"/>
</dbReference>
<evidence type="ECO:0000313" key="12">
    <source>
        <dbReference type="Proteomes" id="UP000622610"/>
    </source>
</evidence>
<evidence type="ECO:0000256" key="5">
    <source>
        <dbReference type="ARBA" id="ARBA00022989"/>
    </source>
</evidence>
<dbReference type="SMART" id="SM00283">
    <property type="entry name" value="MA"/>
    <property type="match status" value="1"/>
</dbReference>
<dbReference type="CDD" id="cd18773">
    <property type="entry name" value="PDC1_HK_sensor"/>
    <property type="match status" value="1"/>
</dbReference>
<keyword evidence="7 8" id="KW-0807">Transducer</keyword>
<organism evidence="11 12">
    <name type="scientific">Enterococcus alcedinis</name>
    <dbReference type="NCBI Taxonomy" id="1274384"/>
    <lineage>
        <taxon>Bacteria</taxon>
        <taxon>Bacillati</taxon>
        <taxon>Bacillota</taxon>
        <taxon>Bacilli</taxon>
        <taxon>Lactobacillales</taxon>
        <taxon>Enterococcaceae</taxon>
        <taxon>Enterococcus</taxon>
    </lineage>
</organism>
<keyword evidence="12" id="KW-1185">Reference proteome</keyword>
<dbReference type="Pfam" id="PF02743">
    <property type="entry name" value="dCache_1"/>
    <property type="match status" value="1"/>
</dbReference>
<protein>
    <submittedName>
        <fullName evidence="11">Methyl-accepting chemotaxis protein</fullName>
    </submittedName>
</protein>
<reference evidence="11" key="1">
    <citation type="journal article" date="2014" name="Int. J. Syst. Evol. Microbiol.">
        <title>Complete genome sequence of Corynebacterium casei LMG S-19264T (=DSM 44701T), isolated from a smear-ripened cheese.</title>
        <authorList>
            <consortium name="US DOE Joint Genome Institute (JGI-PGF)"/>
            <person name="Walter F."/>
            <person name="Albersmeier A."/>
            <person name="Kalinowski J."/>
            <person name="Ruckert C."/>
        </authorList>
    </citation>
    <scope>NUCLEOTIDE SEQUENCE</scope>
    <source>
        <strain evidence="11">CCM 8433</strain>
    </source>
</reference>
<feature type="transmembrane region" description="Helical" evidence="9">
    <location>
        <begin position="277"/>
        <end position="303"/>
    </location>
</feature>
<comment type="subcellular location">
    <subcellularLocation>
        <location evidence="1">Cell membrane</location>
        <topology evidence="1">Multi-pass membrane protein</topology>
    </subcellularLocation>
</comment>
<dbReference type="EMBL" id="BMDT01000008">
    <property type="protein sequence ID" value="GGI66144.1"/>
    <property type="molecule type" value="Genomic_DNA"/>
</dbReference>
<dbReference type="AlphaFoldDB" id="A0A917JG65"/>
<dbReference type="PANTHER" id="PTHR32089:SF112">
    <property type="entry name" value="LYSOZYME-LIKE PROTEIN-RELATED"/>
    <property type="match status" value="1"/>
</dbReference>
<evidence type="ECO:0000313" key="11">
    <source>
        <dbReference type="EMBL" id="GGI66144.1"/>
    </source>
</evidence>
<dbReference type="PROSITE" id="PS50111">
    <property type="entry name" value="CHEMOTAXIS_TRANSDUC_2"/>
    <property type="match status" value="1"/>
</dbReference>
<dbReference type="Gene3D" id="3.30.450.20">
    <property type="entry name" value="PAS domain"/>
    <property type="match status" value="2"/>
</dbReference>
<keyword evidence="6 9" id="KW-0472">Membrane</keyword>
<comment type="caution">
    <text evidence="11">The sequence shown here is derived from an EMBL/GenBank/DDBJ whole genome shotgun (WGS) entry which is preliminary data.</text>
</comment>
<dbReference type="InterPro" id="IPR033479">
    <property type="entry name" value="dCache_1"/>
</dbReference>
<dbReference type="InterPro" id="IPR004089">
    <property type="entry name" value="MCPsignal_dom"/>
</dbReference>
<evidence type="ECO:0000256" key="3">
    <source>
        <dbReference type="ARBA" id="ARBA00022500"/>
    </source>
</evidence>
<dbReference type="GO" id="GO:0007165">
    <property type="term" value="P:signal transduction"/>
    <property type="evidence" value="ECO:0007669"/>
    <property type="project" value="UniProtKB-KW"/>
</dbReference>
<evidence type="ECO:0000256" key="6">
    <source>
        <dbReference type="ARBA" id="ARBA00023136"/>
    </source>
</evidence>
<evidence type="ECO:0000256" key="2">
    <source>
        <dbReference type="ARBA" id="ARBA00022475"/>
    </source>
</evidence>
<feature type="domain" description="Methyl-accepting transducer" evidence="10">
    <location>
        <begin position="393"/>
        <end position="650"/>
    </location>
</feature>
<dbReference type="SUPFAM" id="SSF103190">
    <property type="entry name" value="Sensory domain-like"/>
    <property type="match status" value="1"/>
</dbReference>
<dbReference type="Pfam" id="PF00015">
    <property type="entry name" value="MCPsignal"/>
    <property type="match status" value="1"/>
</dbReference>